<evidence type="ECO:0000313" key="2">
    <source>
        <dbReference type="EMBL" id="PKY56426.1"/>
    </source>
</evidence>
<name>A0A2I1HC15_9GLOM</name>
<evidence type="ECO:0000313" key="3">
    <source>
        <dbReference type="Proteomes" id="UP000234323"/>
    </source>
</evidence>
<keyword evidence="1" id="KW-0175">Coiled coil</keyword>
<comment type="caution">
    <text evidence="2">The sequence shown here is derived from an EMBL/GenBank/DDBJ whole genome shotgun (WGS) entry which is preliminary data.</text>
</comment>
<sequence>MLNDEIEKYKRTITDLENRIRELEVDVTVKERIKLEKEEEEIRVKQRKNSLSKRQKISITSDENFLDNNFAEKSHDMTFYDFPWFLKDEDIKKNVGYVEQLRIKRCYNIRWLRLNFVIPKLTKIYINEVAITINGRNYFFRIFDSRLTPREIKDKFSWQAFKKLEIRRKKLTVQ</sequence>
<dbReference type="Proteomes" id="UP000234323">
    <property type="component" value="Unassembled WGS sequence"/>
</dbReference>
<dbReference type="AlphaFoldDB" id="A0A2I1HC15"/>
<feature type="coiled-coil region" evidence="1">
    <location>
        <begin position="6"/>
        <end position="55"/>
    </location>
</feature>
<keyword evidence="3" id="KW-1185">Reference proteome</keyword>
<evidence type="ECO:0000256" key="1">
    <source>
        <dbReference type="SAM" id="Coils"/>
    </source>
</evidence>
<dbReference type="EMBL" id="LLXI01002178">
    <property type="protein sequence ID" value="PKY56426.1"/>
    <property type="molecule type" value="Genomic_DNA"/>
</dbReference>
<protein>
    <submittedName>
        <fullName evidence="2">Uncharacterized protein</fullName>
    </submittedName>
</protein>
<reference evidence="2 3" key="1">
    <citation type="submission" date="2015-10" db="EMBL/GenBank/DDBJ databases">
        <title>Genome analyses suggest a sexual origin of heterokaryosis in a supposedly ancient asexual fungus.</title>
        <authorList>
            <person name="Ropars J."/>
            <person name="Sedzielewska K."/>
            <person name="Noel J."/>
            <person name="Charron P."/>
            <person name="Farinelli L."/>
            <person name="Marton T."/>
            <person name="Kruger M."/>
            <person name="Pelin A."/>
            <person name="Brachmann A."/>
            <person name="Corradi N."/>
        </authorList>
    </citation>
    <scope>NUCLEOTIDE SEQUENCE [LARGE SCALE GENOMIC DNA]</scope>
    <source>
        <strain evidence="2 3">A4</strain>
    </source>
</reference>
<gene>
    <name evidence="2" type="ORF">RhiirA4_476715</name>
</gene>
<accession>A0A2I1HC15</accession>
<proteinExistence type="predicted"/>
<organism evidence="2 3">
    <name type="scientific">Rhizophagus irregularis</name>
    <dbReference type="NCBI Taxonomy" id="588596"/>
    <lineage>
        <taxon>Eukaryota</taxon>
        <taxon>Fungi</taxon>
        <taxon>Fungi incertae sedis</taxon>
        <taxon>Mucoromycota</taxon>
        <taxon>Glomeromycotina</taxon>
        <taxon>Glomeromycetes</taxon>
        <taxon>Glomerales</taxon>
        <taxon>Glomeraceae</taxon>
        <taxon>Rhizophagus</taxon>
    </lineage>
</organism>